<dbReference type="EMBL" id="BLLK01000023">
    <property type="protein sequence ID" value="GFH47867.1"/>
    <property type="molecule type" value="Genomic_DNA"/>
</dbReference>
<evidence type="ECO:0000256" key="6">
    <source>
        <dbReference type="ARBA" id="ARBA00023146"/>
    </source>
</evidence>
<comment type="caution">
    <text evidence="9">The sequence shown here is derived from an EMBL/GenBank/DDBJ whole genome shotgun (WGS) entry which is preliminary data.</text>
</comment>
<dbReference type="GO" id="GO:0004825">
    <property type="term" value="F:methionine-tRNA ligase activity"/>
    <property type="evidence" value="ECO:0007669"/>
    <property type="project" value="UniProtKB-EC"/>
</dbReference>
<dbReference type="PANTHER" id="PTHR43326:SF1">
    <property type="entry name" value="METHIONINE--TRNA LIGASE, MITOCHONDRIAL"/>
    <property type="match status" value="1"/>
</dbReference>
<protein>
    <recommendedName>
        <fullName evidence="1">methionine--tRNA ligase</fullName>
        <ecNumber evidence="1">6.1.1.10</ecNumber>
    </recommendedName>
    <alternativeName>
        <fullName evidence="7">Methionyl-tRNA synthetase</fullName>
    </alternativeName>
</protein>
<keyword evidence="6" id="KW-0030">Aminoacyl-tRNA synthetase</keyword>
<dbReference type="Gene3D" id="2.170.220.10">
    <property type="match status" value="1"/>
</dbReference>
<dbReference type="InterPro" id="IPR023457">
    <property type="entry name" value="Met-tRNA_synth_2"/>
</dbReference>
<evidence type="ECO:0000256" key="4">
    <source>
        <dbReference type="ARBA" id="ARBA00022840"/>
    </source>
</evidence>
<evidence type="ECO:0000256" key="1">
    <source>
        <dbReference type="ARBA" id="ARBA00012838"/>
    </source>
</evidence>
<evidence type="ECO:0000256" key="5">
    <source>
        <dbReference type="ARBA" id="ARBA00022917"/>
    </source>
</evidence>
<dbReference type="Pfam" id="PF09334">
    <property type="entry name" value="tRNA-synt_1g"/>
    <property type="match status" value="1"/>
</dbReference>
<keyword evidence="3" id="KW-0547">Nucleotide-binding</keyword>
<gene>
    <name evidence="9" type="ORF">CTEN210_04343</name>
</gene>
<dbReference type="SUPFAM" id="SSF52374">
    <property type="entry name" value="Nucleotidylyl transferase"/>
    <property type="match status" value="1"/>
</dbReference>
<keyword evidence="5" id="KW-0648">Protein biosynthesis</keyword>
<evidence type="ECO:0000256" key="3">
    <source>
        <dbReference type="ARBA" id="ARBA00022741"/>
    </source>
</evidence>
<evidence type="ECO:0000259" key="8">
    <source>
        <dbReference type="Pfam" id="PF09334"/>
    </source>
</evidence>
<evidence type="ECO:0000313" key="10">
    <source>
        <dbReference type="Proteomes" id="UP001054902"/>
    </source>
</evidence>
<keyword evidence="2" id="KW-0436">Ligase</keyword>
<dbReference type="Gene3D" id="3.40.50.620">
    <property type="entry name" value="HUPs"/>
    <property type="match status" value="1"/>
</dbReference>
<keyword evidence="4" id="KW-0067">ATP-binding</keyword>
<feature type="domain" description="Methionyl/Leucyl tRNA synthetase" evidence="8">
    <location>
        <begin position="18"/>
        <end position="133"/>
    </location>
</feature>
<accession>A0AAD3H269</accession>
<reference evidence="9 10" key="1">
    <citation type="journal article" date="2021" name="Sci. Rep.">
        <title>The genome of the diatom Chaetoceros tenuissimus carries an ancient integrated fragment of an extant virus.</title>
        <authorList>
            <person name="Hongo Y."/>
            <person name="Kimura K."/>
            <person name="Takaki Y."/>
            <person name="Yoshida Y."/>
            <person name="Baba S."/>
            <person name="Kobayashi G."/>
            <person name="Nagasaki K."/>
            <person name="Hano T."/>
            <person name="Tomaru Y."/>
        </authorList>
    </citation>
    <scope>NUCLEOTIDE SEQUENCE [LARGE SCALE GENOMIC DNA]</scope>
    <source>
        <strain evidence="9 10">NIES-3715</strain>
    </source>
</reference>
<organism evidence="9 10">
    <name type="scientific">Chaetoceros tenuissimus</name>
    <dbReference type="NCBI Taxonomy" id="426638"/>
    <lineage>
        <taxon>Eukaryota</taxon>
        <taxon>Sar</taxon>
        <taxon>Stramenopiles</taxon>
        <taxon>Ochrophyta</taxon>
        <taxon>Bacillariophyta</taxon>
        <taxon>Coscinodiscophyceae</taxon>
        <taxon>Chaetocerotophycidae</taxon>
        <taxon>Chaetocerotales</taxon>
        <taxon>Chaetocerotaceae</taxon>
        <taxon>Chaetoceros</taxon>
    </lineage>
</organism>
<evidence type="ECO:0000256" key="7">
    <source>
        <dbReference type="ARBA" id="ARBA00030904"/>
    </source>
</evidence>
<proteinExistence type="predicted"/>
<evidence type="ECO:0000313" key="9">
    <source>
        <dbReference type="EMBL" id="GFH47867.1"/>
    </source>
</evidence>
<dbReference type="GO" id="GO:0005524">
    <property type="term" value="F:ATP binding"/>
    <property type="evidence" value="ECO:0007669"/>
    <property type="project" value="UniProtKB-KW"/>
</dbReference>
<dbReference type="AlphaFoldDB" id="A0AAD3H269"/>
<dbReference type="InterPro" id="IPR015413">
    <property type="entry name" value="Methionyl/Leucyl_tRNA_Synth"/>
</dbReference>
<dbReference type="InterPro" id="IPR014729">
    <property type="entry name" value="Rossmann-like_a/b/a_fold"/>
</dbReference>
<dbReference type="EC" id="6.1.1.10" evidence="1"/>
<name>A0AAD3H269_9STRA</name>
<dbReference type="Proteomes" id="UP001054902">
    <property type="component" value="Unassembled WGS sequence"/>
</dbReference>
<evidence type="ECO:0000256" key="2">
    <source>
        <dbReference type="ARBA" id="ARBA00022598"/>
    </source>
</evidence>
<dbReference type="FunFam" id="2.170.220.10:FF:000002">
    <property type="entry name" value="Methionine--tRNA ligase"/>
    <property type="match status" value="1"/>
</dbReference>
<sequence length="133" mass="15481">MESNYSGWYSVRDECFYNESELVDRKAPTEAEVEWVAKEKSYFFKLSAMGELLLKMYEEYPEMIAPKSRFLNEVKSFVSGGLRDLSASRTSFKWGVPAPDDEDHVMYVWIDWLANYMSALGYGSDNTENCEKF</sequence>
<keyword evidence="10" id="KW-1185">Reference proteome</keyword>
<dbReference type="GO" id="GO:0006431">
    <property type="term" value="P:methionyl-tRNA aminoacylation"/>
    <property type="evidence" value="ECO:0007669"/>
    <property type="project" value="TreeGrafter"/>
</dbReference>
<dbReference type="PANTHER" id="PTHR43326">
    <property type="entry name" value="METHIONYL-TRNA SYNTHETASE"/>
    <property type="match status" value="1"/>
</dbReference>